<organism evidence="1 2">
    <name type="scientific">Cupriavidus gilardii J11</name>
    <dbReference type="NCBI Taxonomy" id="936133"/>
    <lineage>
        <taxon>Bacteria</taxon>
        <taxon>Pseudomonadati</taxon>
        <taxon>Pseudomonadota</taxon>
        <taxon>Betaproteobacteria</taxon>
        <taxon>Burkholderiales</taxon>
        <taxon>Burkholderiaceae</taxon>
        <taxon>Cupriavidus</taxon>
    </lineage>
</organism>
<proteinExistence type="predicted"/>
<sequence length="52" mass="5912">MPTPFQVDDLCRYERLSEIDGSKALDIAACVIQHVDRDNGGYCSSIWCYSIR</sequence>
<reference evidence="1 2" key="1">
    <citation type="submission" date="2019-07" db="EMBL/GenBank/DDBJ databases">
        <title>Genome sequencing of lignin-degrading bacterial isolates.</title>
        <authorList>
            <person name="Gladden J."/>
        </authorList>
    </citation>
    <scope>NUCLEOTIDE SEQUENCE [LARGE SCALE GENOMIC DNA]</scope>
    <source>
        <strain evidence="1 2">J11</strain>
    </source>
</reference>
<accession>A0A562BQX7</accession>
<name>A0A562BQX7_9BURK</name>
<dbReference type="EMBL" id="VLJN01000008">
    <property type="protein sequence ID" value="TWG87552.1"/>
    <property type="molecule type" value="Genomic_DNA"/>
</dbReference>
<gene>
    <name evidence="1" type="ORF">L602_001600000330</name>
</gene>
<dbReference type="Proteomes" id="UP000318141">
    <property type="component" value="Unassembled WGS sequence"/>
</dbReference>
<comment type="caution">
    <text evidence="1">The sequence shown here is derived from an EMBL/GenBank/DDBJ whole genome shotgun (WGS) entry which is preliminary data.</text>
</comment>
<evidence type="ECO:0000313" key="1">
    <source>
        <dbReference type="EMBL" id="TWG87552.1"/>
    </source>
</evidence>
<keyword evidence="2" id="KW-1185">Reference proteome</keyword>
<protein>
    <submittedName>
        <fullName evidence="1">Uncharacterized protein</fullName>
    </submittedName>
</protein>
<dbReference type="AlphaFoldDB" id="A0A562BQX7"/>
<evidence type="ECO:0000313" key="2">
    <source>
        <dbReference type="Proteomes" id="UP000318141"/>
    </source>
</evidence>